<evidence type="ECO:0000313" key="1">
    <source>
        <dbReference type="EMBL" id="ABK17341.1"/>
    </source>
</evidence>
<dbReference type="PANTHER" id="PTHR42708:SF1">
    <property type="entry name" value="GLIDING MOTILITY PROTEIN MGLA"/>
    <property type="match status" value="1"/>
</dbReference>
<name>A0LIT9_SYNFM</name>
<dbReference type="InterPro" id="IPR001806">
    <property type="entry name" value="Small_GTPase"/>
</dbReference>
<dbReference type="PANTHER" id="PTHR42708">
    <property type="entry name" value="ATP/GTP-BINDING PROTEIN-RELATED"/>
    <property type="match status" value="1"/>
</dbReference>
<dbReference type="KEGG" id="sfu:Sfum_1654"/>
<dbReference type="GO" id="GO:0003924">
    <property type="term" value="F:GTPase activity"/>
    <property type="evidence" value="ECO:0007669"/>
    <property type="project" value="InterPro"/>
</dbReference>
<dbReference type="CDD" id="cd00882">
    <property type="entry name" value="Ras_like_GTPase"/>
    <property type="match status" value="1"/>
</dbReference>
<accession>A0LIT9</accession>
<dbReference type="eggNOG" id="COG1100">
    <property type="taxonomic scope" value="Bacteria"/>
</dbReference>
<gene>
    <name evidence="1" type="ordered locus">Sfum_1654</name>
</gene>
<dbReference type="Pfam" id="PF00071">
    <property type="entry name" value="Ras"/>
    <property type="match status" value="1"/>
</dbReference>
<organism evidence="1 2">
    <name type="scientific">Syntrophobacter fumaroxidans (strain DSM 10017 / MPOB)</name>
    <dbReference type="NCBI Taxonomy" id="335543"/>
    <lineage>
        <taxon>Bacteria</taxon>
        <taxon>Pseudomonadati</taxon>
        <taxon>Thermodesulfobacteriota</taxon>
        <taxon>Syntrophobacteria</taxon>
        <taxon>Syntrophobacterales</taxon>
        <taxon>Syntrophobacteraceae</taxon>
        <taxon>Syntrophobacter</taxon>
    </lineage>
</organism>
<protein>
    <submittedName>
        <fullName evidence="1">Gliding motility protein (MglA)</fullName>
    </submittedName>
</protein>
<dbReference type="OrthoDB" id="9779858at2"/>
<dbReference type="SUPFAM" id="SSF52540">
    <property type="entry name" value="P-loop containing nucleoside triphosphate hydrolases"/>
    <property type="match status" value="1"/>
</dbReference>
<evidence type="ECO:0000313" key="2">
    <source>
        <dbReference type="Proteomes" id="UP000001784"/>
    </source>
</evidence>
<dbReference type="HOGENOM" id="CLU_077110_0_0_7"/>
<sequence length="205" mass="23309">MAFIDMKRKEIQSKLVYYGPGRGGKTTNVLHLFRTMSKQVCGKMVTIDTRGDRTLFFDFLPLSVGKIMDLTIRIQVYTVPGQIVYSDTRKLVLRGVDGVVFVADALKIQQQQNIESIRDLAENLKGEKLDIHSLPLVLQYNKFDLAGTSIPTLSVEELEYDLNRDLGVPYFKASAIKGVGVYETLREVSKRMIRNITQKLREGQY</sequence>
<dbReference type="InterPro" id="IPR052705">
    <property type="entry name" value="Gliding_Motility_GTPase"/>
</dbReference>
<reference evidence="1 2" key="1">
    <citation type="submission" date="2006-10" db="EMBL/GenBank/DDBJ databases">
        <title>Complete sequence of Syntrophobacter fumaroxidans MPOB.</title>
        <authorList>
            <consortium name="US DOE Joint Genome Institute"/>
            <person name="Copeland A."/>
            <person name="Lucas S."/>
            <person name="Lapidus A."/>
            <person name="Barry K."/>
            <person name="Detter J.C."/>
            <person name="Glavina del Rio T."/>
            <person name="Hammon N."/>
            <person name="Israni S."/>
            <person name="Pitluck S."/>
            <person name="Goltsman E.G."/>
            <person name="Martinez M."/>
            <person name="Schmutz J."/>
            <person name="Larimer F."/>
            <person name="Land M."/>
            <person name="Hauser L."/>
            <person name="Kyrpides N."/>
            <person name="Kim E."/>
            <person name="Boone D.R."/>
            <person name="Brockman F."/>
            <person name="Culley D."/>
            <person name="Ferry J."/>
            <person name="Gunsalus R."/>
            <person name="McInerney M.J."/>
            <person name="Morrison M."/>
            <person name="Plugge C."/>
            <person name="Rohlin L."/>
            <person name="Scholten J."/>
            <person name="Sieber J."/>
            <person name="Stams A.J.M."/>
            <person name="Worm P."/>
            <person name="Henstra A.M."/>
            <person name="Richardson P."/>
        </authorList>
    </citation>
    <scope>NUCLEOTIDE SEQUENCE [LARGE SCALE GENOMIC DNA]</scope>
    <source>
        <strain evidence="2">DSM 10017 / MPOB</strain>
    </source>
</reference>
<dbReference type="InterPro" id="IPR027417">
    <property type="entry name" value="P-loop_NTPase"/>
</dbReference>
<keyword evidence="2" id="KW-1185">Reference proteome</keyword>
<dbReference type="EMBL" id="CP000478">
    <property type="protein sequence ID" value="ABK17341.1"/>
    <property type="molecule type" value="Genomic_DNA"/>
</dbReference>
<dbReference type="PRINTS" id="PR00449">
    <property type="entry name" value="RASTRNSFRMNG"/>
</dbReference>
<proteinExistence type="predicted"/>
<dbReference type="STRING" id="335543.Sfum_1654"/>
<dbReference type="Proteomes" id="UP000001784">
    <property type="component" value="Chromosome"/>
</dbReference>
<dbReference type="RefSeq" id="WP_011698511.1">
    <property type="nucleotide sequence ID" value="NC_008554.1"/>
</dbReference>
<dbReference type="InParanoid" id="A0LIT9"/>
<dbReference type="AlphaFoldDB" id="A0LIT9"/>
<dbReference type="GO" id="GO:0005525">
    <property type="term" value="F:GTP binding"/>
    <property type="evidence" value="ECO:0007669"/>
    <property type="project" value="InterPro"/>
</dbReference>
<dbReference type="Gene3D" id="3.40.50.300">
    <property type="entry name" value="P-loop containing nucleotide triphosphate hydrolases"/>
    <property type="match status" value="1"/>
</dbReference>